<comment type="caution">
    <text evidence="2">The sequence shown here is derived from an EMBL/GenBank/DDBJ whole genome shotgun (WGS) entry which is preliminary data.</text>
</comment>
<dbReference type="PANTHER" id="PTHR48207">
    <property type="entry name" value="SUCCINATE--HYDROXYMETHYLGLUTARATE COA-TRANSFERASE"/>
    <property type="match status" value="1"/>
</dbReference>
<dbReference type="EMBL" id="AZHW01000274">
    <property type="protein sequence ID" value="ETX01064.1"/>
    <property type="molecule type" value="Genomic_DNA"/>
</dbReference>
<dbReference type="PATRIC" id="fig|1429438.4.peg.1852"/>
<dbReference type="AlphaFoldDB" id="W4LSN9"/>
<dbReference type="Gene3D" id="3.40.50.10540">
    <property type="entry name" value="Crotonobetainyl-coa:carnitine coa-transferase, domain 1"/>
    <property type="match status" value="1"/>
</dbReference>
<accession>W4LSN9</accession>
<proteinExistence type="predicted"/>
<dbReference type="PANTHER" id="PTHR48207:SF3">
    <property type="entry name" value="SUCCINATE--HYDROXYMETHYLGLUTARATE COA-TRANSFERASE"/>
    <property type="match status" value="1"/>
</dbReference>
<gene>
    <name evidence="2" type="ORF">ETSY1_08860</name>
</gene>
<evidence type="ECO:0000313" key="2">
    <source>
        <dbReference type="EMBL" id="ETX01064.1"/>
    </source>
</evidence>
<dbReference type="InterPro" id="IPR023606">
    <property type="entry name" value="CoA-Trfase_III_dom_1_sf"/>
</dbReference>
<keyword evidence="1" id="KW-0808">Transferase</keyword>
<dbReference type="InterPro" id="IPR044855">
    <property type="entry name" value="CoA-Trfase_III_dom3_sf"/>
</dbReference>
<dbReference type="SUPFAM" id="SSF89796">
    <property type="entry name" value="CoA-transferase family III (CaiB/BaiF)"/>
    <property type="match status" value="1"/>
</dbReference>
<dbReference type="InterPro" id="IPR050483">
    <property type="entry name" value="CoA-transferase_III_domain"/>
</dbReference>
<dbReference type="Proteomes" id="UP000019141">
    <property type="component" value="Unassembled WGS sequence"/>
</dbReference>
<evidence type="ECO:0000256" key="1">
    <source>
        <dbReference type="ARBA" id="ARBA00022679"/>
    </source>
</evidence>
<dbReference type="GO" id="GO:0008410">
    <property type="term" value="F:CoA-transferase activity"/>
    <property type="evidence" value="ECO:0007669"/>
    <property type="project" value="TreeGrafter"/>
</dbReference>
<organism evidence="2 3">
    <name type="scientific">Entotheonella factor</name>
    <dbReference type="NCBI Taxonomy" id="1429438"/>
    <lineage>
        <taxon>Bacteria</taxon>
        <taxon>Pseudomonadati</taxon>
        <taxon>Nitrospinota/Tectimicrobiota group</taxon>
        <taxon>Candidatus Tectimicrobiota</taxon>
        <taxon>Candidatus Entotheonellia</taxon>
        <taxon>Candidatus Entotheonellales</taxon>
        <taxon>Candidatus Entotheonellaceae</taxon>
        <taxon>Candidatus Entotheonella</taxon>
    </lineage>
</organism>
<dbReference type="InterPro" id="IPR003673">
    <property type="entry name" value="CoA-Trfase_fam_III"/>
</dbReference>
<evidence type="ECO:0008006" key="4">
    <source>
        <dbReference type="Google" id="ProtNLM"/>
    </source>
</evidence>
<sequence>MTDGTETDGTSRLPLTGFRVLELSHIVAGPSGGLLLADLGADVIKVEEPRGGDQSRAMPNRGSTFYALNRNKRSLAVDLKSDAGREIFTRLVRGTDILLDNYAPGVLERLGFGYEWGSGINPGIIYCSIKGFLPGPYGDRPLLDELAQMMGSMAYMTGPAGRPLRAGSSVIDIGAATYGVLAALAALADRQRTGRGQRIQAGLFESTVWFTAQHLAQASLSGESPVPMPERGMGSRLGWGVYQLFKTVDDREVFIAITSNGHWQRFCQEFGLEDLGADPELDSNAKRAANRHRTIPRIEAVAANLTAAELIERMERVQVPYAPLNNPYDLLSDPQLNSGKLLEVQTEAGPAIKTAGSPVASSDFTLSVRHQPPGLGQHSREILLEMGYSEPEIEALAASGSVRLDGPVLLSGDRSS</sequence>
<dbReference type="Gene3D" id="3.30.1540.10">
    <property type="entry name" value="formyl-coa transferase, domain 3"/>
    <property type="match status" value="1"/>
</dbReference>
<dbReference type="Pfam" id="PF02515">
    <property type="entry name" value="CoA_transf_3"/>
    <property type="match status" value="1"/>
</dbReference>
<name>W4LSN9_ENTF1</name>
<dbReference type="HOGENOM" id="CLU_033975_2_1_7"/>
<keyword evidence="3" id="KW-1185">Reference proteome</keyword>
<protein>
    <recommendedName>
        <fullName evidence="4">CoA transferase</fullName>
    </recommendedName>
</protein>
<reference evidence="2 3" key="1">
    <citation type="journal article" date="2014" name="Nature">
        <title>An environmental bacterial taxon with a large and distinct metabolic repertoire.</title>
        <authorList>
            <person name="Wilson M.C."/>
            <person name="Mori T."/>
            <person name="Ruckert C."/>
            <person name="Uria A.R."/>
            <person name="Helf M.J."/>
            <person name="Takada K."/>
            <person name="Gernert C."/>
            <person name="Steffens U.A."/>
            <person name="Heycke N."/>
            <person name="Schmitt S."/>
            <person name="Rinke C."/>
            <person name="Helfrich E.J."/>
            <person name="Brachmann A.O."/>
            <person name="Gurgui C."/>
            <person name="Wakimoto T."/>
            <person name="Kracht M."/>
            <person name="Crusemann M."/>
            <person name="Hentschel U."/>
            <person name="Abe I."/>
            <person name="Matsunaga S."/>
            <person name="Kalinowski J."/>
            <person name="Takeyama H."/>
            <person name="Piel J."/>
        </authorList>
    </citation>
    <scope>NUCLEOTIDE SEQUENCE [LARGE SCALE GENOMIC DNA]</scope>
    <source>
        <strain evidence="3">TSY1</strain>
    </source>
</reference>
<evidence type="ECO:0000313" key="3">
    <source>
        <dbReference type="Proteomes" id="UP000019141"/>
    </source>
</evidence>